<feature type="compositionally biased region" description="Low complexity" evidence="1">
    <location>
        <begin position="789"/>
        <end position="807"/>
    </location>
</feature>
<evidence type="ECO:0000313" key="2">
    <source>
        <dbReference type="EMBL" id="CAF0796370.1"/>
    </source>
</evidence>
<sequence>MEHQINTSNNNDEESIFLTSSDDDKDHESIDRDEYLAQEEEFRNERNDYDDDASDNDDYAFGNSYEEEDRSSERRPIKVYDNDDNDDDDSDDDIPLNLYNKNLKLKKLQQQKKQNDSDIEEIPAETSSSTSSEEDEILDQKQESAHKKRGRPKRAEDNKNAKKLKNIRKLPTKQENIKKFAAKKTIRKNSDSSSSTSSVESDNKQVKKPTTKEIVNTESSNKTLVKKQSLSTTTSNQTQNKPISKLAQAQNIISGRVINFESGFKIPKRPSNESNLDKEPPEKKSKTDEKQIIEKPKIPSKDTKETVKQKPVVQQDSKPVKPVSTSSTSKPVITPSTEKKVEKKPHTVKNGFKESMDFLSALNSSSSRKHSHVVKKTPSTTSTSTVTTSTPKVETSKSELSQDKTIETTSLNNNLETTLSSSTLINRVDNVENIQLSSEHSIANTLSYSDSNLLKLNSDGLKSNLTIPGSSKKLSKKKVVWAEELENVQFFYLDESERVIKKEAYRGADMSKVDKLSEKEFTFRLTSGHGFGDYNVNEENTSTWPANGLIKIDLPETTIIPEIKSEEREIQAKREATTLAVLVFKKFMPDSASEPDPEINPPEIIRTKIIPLDDTNLNSSVLSDSSFVQNEENNEKEKFYNPIQEQKISKAPLLSNPVSKAPLLPTPPVPTVTTPTESIESKKTAESPNILNLLNLSNLSNSLLRSPEDTEKIKKILCLVETKKEETPIAKSDDLPSSDTSNKTLNIPNTDTNNNPKWNNNNNNNSNNNGNSSSSWYNNNNNNREKFNNNKNYSNSGNQNYNNSGRNVFVNNFKRGVGNNRPSNERLSNTGSYRNNDNYNNNNYRGGSDSRSGYNRQGYNNYNQNRSRFGENNKKYEDSSSDNNKNDSKSTQGGRWI</sequence>
<feature type="compositionally biased region" description="Polar residues" evidence="1">
    <location>
        <begin position="213"/>
        <end position="223"/>
    </location>
</feature>
<feature type="compositionally biased region" description="Basic and acidic residues" evidence="1">
    <location>
        <begin position="22"/>
        <end position="47"/>
    </location>
</feature>
<feature type="compositionally biased region" description="Polar residues" evidence="1">
    <location>
        <begin position="1"/>
        <end position="10"/>
    </location>
</feature>
<feature type="region of interest" description="Disordered" evidence="1">
    <location>
        <begin position="1"/>
        <end position="345"/>
    </location>
</feature>
<feature type="compositionally biased region" description="Basic and acidic residues" evidence="1">
    <location>
        <begin position="71"/>
        <end position="81"/>
    </location>
</feature>
<feature type="region of interest" description="Disordered" evidence="1">
    <location>
        <begin position="364"/>
        <end position="403"/>
    </location>
</feature>
<feature type="region of interest" description="Disordered" evidence="1">
    <location>
        <begin position="660"/>
        <end position="685"/>
    </location>
</feature>
<feature type="compositionally biased region" description="Basic and acidic residues" evidence="1">
    <location>
        <begin position="275"/>
        <end position="308"/>
    </location>
</feature>
<protein>
    <submittedName>
        <fullName evidence="2">Uncharacterized protein</fullName>
    </submittedName>
</protein>
<evidence type="ECO:0000256" key="1">
    <source>
        <dbReference type="SAM" id="MobiDB-lite"/>
    </source>
</evidence>
<dbReference type="AlphaFoldDB" id="A0A813S7V1"/>
<feature type="compositionally biased region" description="Acidic residues" evidence="1">
    <location>
        <begin position="11"/>
        <end position="21"/>
    </location>
</feature>
<feature type="compositionally biased region" description="Basic residues" evidence="1">
    <location>
        <begin position="161"/>
        <end position="171"/>
    </location>
</feature>
<comment type="caution">
    <text evidence="2">The sequence shown here is derived from an EMBL/GenBank/DDBJ whole genome shotgun (WGS) entry which is preliminary data.</text>
</comment>
<feature type="region of interest" description="Disordered" evidence="1">
    <location>
        <begin position="727"/>
        <end position="897"/>
    </location>
</feature>
<accession>A0A813S7V1</accession>
<name>A0A813S7V1_9BILA</name>
<feature type="compositionally biased region" description="Low complexity" evidence="1">
    <location>
        <begin position="226"/>
        <end position="241"/>
    </location>
</feature>
<feature type="compositionally biased region" description="Low complexity" evidence="1">
    <location>
        <begin position="831"/>
        <end position="867"/>
    </location>
</feature>
<evidence type="ECO:0000313" key="3">
    <source>
        <dbReference type="Proteomes" id="UP000663879"/>
    </source>
</evidence>
<feature type="compositionally biased region" description="Low complexity" evidence="1">
    <location>
        <begin position="191"/>
        <end position="200"/>
    </location>
</feature>
<feature type="compositionally biased region" description="Low complexity" evidence="1">
    <location>
        <begin position="376"/>
        <end position="393"/>
    </location>
</feature>
<keyword evidence="3" id="KW-1185">Reference proteome</keyword>
<feature type="compositionally biased region" description="Basic and acidic residues" evidence="1">
    <location>
        <begin position="394"/>
        <end position="403"/>
    </location>
</feature>
<dbReference type="EMBL" id="CAJNOC010000725">
    <property type="protein sequence ID" value="CAF0796370.1"/>
    <property type="molecule type" value="Genomic_DNA"/>
</dbReference>
<feature type="compositionally biased region" description="Low complexity" evidence="1">
    <location>
        <begin position="753"/>
        <end position="782"/>
    </location>
</feature>
<feature type="compositionally biased region" description="Polar residues" evidence="1">
    <location>
        <begin position="735"/>
        <end position="752"/>
    </location>
</feature>
<feature type="compositionally biased region" description="Polar residues" evidence="1">
    <location>
        <begin position="312"/>
        <end position="336"/>
    </location>
</feature>
<proteinExistence type="predicted"/>
<feature type="compositionally biased region" description="Polar residues" evidence="1">
    <location>
        <begin position="820"/>
        <end position="830"/>
    </location>
</feature>
<gene>
    <name evidence="2" type="ORF">OXX778_LOCUS6234</name>
</gene>
<dbReference type="OrthoDB" id="2138378at2759"/>
<dbReference type="Proteomes" id="UP000663879">
    <property type="component" value="Unassembled WGS sequence"/>
</dbReference>
<feature type="compositionally biased region" description="Acidic residues" evidence="1">
    <location>
        <begin position="48"/>
        <end position="58"/>
    </location>
</feature>
<reference evidence="2" key="1">
    <citation type="submission" date="2021-02" db="EMBL/GenBank/DDBJ databases">
        <authorList>
            <person name="Nowell W R."/>
        </authorList>
    </citation>
    <scope>NUCLEOTIDE SEQUENCE</scope>
    <source>
        <strain evidence="2">Ploen Becks lab</strain>
    </source>
</reference>
<feature type="compositionally biased region" description="Basic and acidic residues" evidence="1">
    <location>
        <begin position="868"/>
        <end position="888"/>
    </location>
</feature>
<feature type="compositionally biased region" description="Acidic residues" evidence="1">
    <location>
        <begin position="82"/>
        <end position="94"/>
    </location>
</feature>
<organism evidence="2 3">
    <name type="scientific">Brachionus calyciflorus</name>
    <dbReference type="NCBI Taxonomy" id="104777"/>
    <lineage>
        <taxon>Eukaryota</taxon>
        <taxon>Metazoa</taxon>
        <taxon>Spiralia</taxon>
        <taxon>Gnathifera</taxon>
        <taxon>Rotifera</taxon>
        <taxon>Eurotatoria</taxon>
        <taxon>Monogononta</taxon>
        <taxon>Pseudotrocha</taxon>
        <taxon>Ploima</taxon>
        <taxon>Brachionidae</taxon>
        <taxon>Brachionus</taxon>
    </lineage>
</organism>